<dbReference type="AlphaFoldDB" id="A0A177AVD4"/>
<accession>A0A177AVD4</accession>
<gene>
    <name evidence="1" type="ORF">A3Q56_06880</name>
</gene>
<organism evidence="1 2">
    <name type="scientific">Intoshia linei</name>
    <dbReference type="NCBI Taxonomy" id="1819745"/>
    <lineage>
        <taxon>Eukaryota</taxon>
        <taxon>Metazoa</taxon>
        <taxon>Spiralia</taxon>
        <taxon>Lophotrochozoa</taxon>
        <taxon>Mesozoa</taxon>
        <taxon>Orthonectida</taxon>
        <taxon>Rhopaluridae</taxon>
        <taxon>Intoshia</taxon>
    </lineage>
</organism>
<evidence type="ECO:0000313" key="2">
    <source>
        <dbReference type="Proteomes" id="UP000078046"/>
    </source>
</evidence>
<evidence type="ECO:0000313" key="1">
    <source>
        <dbReference type="EMBL" id="OAF65174.1"/>
    </source>
</evidence>
<dbReference type="Proteomes" id="UP000078046">
    <property type="component" value="Unassembled WGS sequence"/>
</dbReference>
<reference evidence="1 2" key="1">
    <citation type="submission" date="2016-04" db="EMBL/GenBank/DDBJ databases">
        <title>The genome of Intoshia linei affirms orthonectids as highly simplified spiralians.</title>
        <authorList>
            <person name="Mikhailov K.V."/>
            <person name="Slusarev G.S."/>
            <person name="Nikitin M.A."/>
            <person name="Logacheva M.D."/>
            <person name="Penin A."/>
            <person name="Aleoshin V."/>
            <person name="Panchin Y.V."/>
        </authorList>
    </citation>
    <scope>NUCLEOTIDE SEQUENCE [LARGE SCALE GENOMIC DNA]</scope>
    <source>
        <strain evidence="1">Intl2013</strain>
        <tissue evidence="1">Whole animal</tissue>
    </source>
</reference>
<protein>
    <submittedName>
        <fullName evidence="1">Uncharacterized protein</fullName>
    </submittedName>
</protein>
<keyword evidence="2" id="KW-1185">Reference proteome</keyword>
<name>A0A177AVD4_9BILA</name>
<proteinExistence type="predicted"/>
<dbReference type="EMBL" id="LWCA01001412">
    <property type="protein sequence ID" value="OAF65174.1"/>
    <property type="molecule type" value="Genomic_DNA"/>
</dbReference>
<comment type="caution">
    <text evidence="1">The sequence shown here is derived from an EMBL/GenBank/DDBJ whole genome shotgun (WGS) entry which is preliminary data.</text>
</comment>
<sequence length="184" mass="21906">MYHILRKEMHSRNMVNLIKEFVTKCETCNSQKVRNRVYENKGLKRILVPKSKIKDVKLKTDTLHRINEKEMKLQKLEKINDDYEFSFSNNLNSNNFLTDQDNKYEVLQFAAPYIQYEPSLKFAPIMDLFDQNFNGLIGEISHEVMENLDKNLHIEKDINNVYTQVMKILDNSYTNLTEVRVKHN</sequence>